<dbReference type="InterPro" id="IPR036404">
    <property type="entry name" value="Jacalin-like_lectin_dom_sf"/>
</dbReference>
<reference evidence="1" key="1">
    <citation type="submission" date="2021-08" db="EMBL/GenBank/DDBJ databases">
        <title>WGS assembly of Ceratopteris richardii.</title>
        <authorList>
            <person name="Marchant D.B."/>
            <person name="Chen G."/>
            <person name="Jenkins J."/>
            <person name="Shu S."/>
            <person name="Leebens-Mack J."/>
            <person name="Grimwood J."/>
            <person name="Schmutz J."/>
            <person name="Soltis P."/>
            <person name="Soltis D."/>
            <person name="Chen Z.-H."/>
        </authorList>
    </citation>
    <scope>NUCLEOTIDE SEQUENCE</scope>
    <source>
        <strain evidence="1">Whitten #5841</strain>
        <tissue evidence="1">Leaf</tissue>
    </source>
</reference>
<proteinExistence type="predicted"/>
<dbReference type="PANTHER" id="PTHR34007:SF1">
    <property type="entry name" value="AEROLYSIN-LIKE PROTEIN-RELATED"/>
    <property type="match status" value="1"/>
</dbReference>
<keyword evidence="2" id="KW-1185">Reference proteome</keyword>
<comment type="caution">
    <text evidence="1">The sequence shown here is derived from an EMBL/GenBank/DDBJ whole genome shotgun (WGS) entry which is preliminary data.</text>
</comment>
<protein>
    <submittedName>
        <fullName evidence="1">Uncharacterized protein</fullName>
    </submittedName>
</protein>
<name>A0A8T2U3S8_CERRI</name>
<dbReference type="SUPFAM" id="SSF51101">
    <property type="entry name" value="Mannose-binding lectins"/>
    <property type="match status" value="1"/>
</dbReference>
<accession>A0A8T2U3S8</accession>
<dbReference type="OrthoDB" id="3758675at2759"/>
<evidence type="ECO:0000313" key="1">
    <source>
        <dbReference type="EMBL" id="KAH7429922.1"/>
    </source>
</evidence>
<dbReference type="EMBL" id="CM035414">
    <property type="protein sequence ID" value="KAH7429922.1"/>
    <property type="molecule type" value="Genomic_DNA"/>
</dbReference>
<dbReference type="InterPro" id="IPR053280">
    <property type="entry name" value="Aerolysin-like_pore-former"/>
</dbReference>
<gene>
    <name evidence="1" type="ORF">KP509_09G071800</name>
</gene>
<dbReference type="Gene3D" id="2.170.15.10">
    <property type="entry name" value="Proaerolysin, chain A, domain 3"/>
    <property type="match status" value="1"/>
</dbReference>
<sequence>MSIIYTPVQIIGSSSGGTVFNYDAAQSGGVLRRIGVWAGELQLRGIRVWLTHTTSPQTFGTANVGSYKEFEFTDGERISRLSLWGNGAANATTYFPCRNPFRRNPLLHNERSTVFPPHDKLATQTRVRHRGASGLCVGLRGRAGADIDALGLTFLLPISHARLTNVRYPTLQLEAASIDPVNIHEFYDENLSYSLPKEWTNTGSYTKTESASWSFTTGIEYHATVGVSAGIPKIAEVSGEFGWQVGVSGTYETTWEQSETYGWSRGGVIPPRTWLSFIVTTRRGNLSVPYEGTMEIVLSTGTRFSYALKGQYTGVAYTRVETRTEEGSVDAASREGSTNILRSNVVGTKRSYGSIDSNIEVVTSRRRSTDHAAPHRLLLQHNGADDGNIADINELHLDPN</sequence>
<dbReference type="PANTHER" id="PTHR34007">
    <property type="entry name" value="AEROLYSIN-LIKE PROTEIN-RELATED"/>
    <property type="match status" value="1"/>
</dbReference>
<dbReference type="Proteomes" id="UP000825935">
    <property type="component" value="Chromosome 9"/>
</dbReference>
<dbReference type="Gene3D" id="2.100.10.30">
    <property type="entry name" value="Jacalin-like lectin domain"/>
    <property type="match status" value="1"/>
</dbReference>
<dbReference type="AlphaFoldDB" id="A0A8T2U3S8"/>
<evidence type="ECO:0000313" key="2">
    <source>
        <dbReference type="Proteomes" id="UP000825935"/>
    </source>
</evidence>
<organism evidence="1 2">
    <name type="scientific">Ceratopteris richardii</name>
    <name type="common">Triangle waterfern</name>
    <dbReference type="NCBI Taxonomy" id="49495"/>
    <lineage>
        <taxon>Eukaryota</taxon>
        <taxon>Viridiplantae</taxon>
        <taxon>Streptophyta</taxon>
        <taxon>Embryophyta</taxon>
        <taxon>Tracheophyta</taxon>
        <taxon>Polypodiopsida</taxon>
        <taxon>Polypodiidae</taxon>
        <taxon>Polypodiales</taxon>
        <taxon>Pteridineae</taxon>
        <taxon>Pteridaceae</taxon>
        <taxon>Parkerioideae</taxon>
        <taxon>Ceratopteris</taxon>
    </lineage>
</organism>
<dbReference type="SUPFAM" id="SSF56973">
    <property type="entry name" value="Aerolisin/ETX pore-forming domain"/>
    <property type="match status" value="1"/>
</dbReference>